<reference evidence="1" key="1">
    <citation type="submission" date="2020-10" db="EMBL/GenBank/DDBJ databases">
        <title>Connecting structure to function with the recovery of over 1000 high-quality activated sludge metagenome-assembled genomes encoding full-length rRNA genes using long-read sequencing.</title>
        <authorList>
            <person name="Singleton C.M."/>
            <person name="Petriglieri F."/>
            <person name="Kristensen J.M."/>
            <person name="Kirkegaard R.H."/>
            <person name="Michaelsen T.Y."/>
            <person name="Andersen M.H."/>
            <person name="Karst S.M."/>
            <person name="Dueholm M.S."/>
            <person name="Nielsen P.H."/>
            <person name="Albertsen M."/>
        </authorList>
    </citation>
    <scope>NUCLEOTIDE SEQUENCE</scope>
    <source>
        <strain evidence="1">Hirt_18-Q3-R61-65_BATAC.395</strain>
    </source>
</reference>
<sequence>MNTNPFPSSRKTPRQQAALFGVRQAGVTGSWSAYGLEAHFPVTESLIVCLPQNKFLSVAGWGASKHPAADLLKKES</sequence>
<dbReference type="EMBL" id="JADJUC010000010">
    <property type="protein sequence ID" value="MBK8524494.1"/>
    <property type="molecule type" value="Genomic_DNA"/>
</dbReference>
<dbReference type="Proteomes" id="UP000886689">
    <property type="component" value="Unassembled WGS sequence"/>
</dbReference>
<protein>
    <submittedName>
        <fullName evidence="1">Uncharacterized protein</fullName>
    </submittedName>
</protein>
<proteinExistence type="predicted"/>
<name>A0A9D7K144_9PROT</name>
<comment type="caution">
    <text evidence="1">The sequence shown here is derived from an EMBL/GenBank/DDBJ whole genome shotgun (WGS) entry which is preliminary data.</text>
</comment>
<evidence type="ECO:0000313" key="2">
    <source>
        <dbReference type="Proteomes" id="UP000886689"/>
    </source>
</evidence>
<organism evidence="1 2">
    <name type="scientific">Candidatus Proximibacter danicus</name>
    <dbReference type="NCBI Taxonomy" id="2954365"/>
    <lineage>
        <taxon>Bacteria</taxon>
        <taxon>Pseudomonadati</taxon>
        <taxon>Pseudomonadota</taxon>
        <taxon>Betaproteobacteria</taxon>
        <taxon>Candidatus Proximibacter</taxon>
    </lineage>
</organism>
<accession>A0A9D7K144</accession>
<evidence type="ECO:0000313" key="1">
    <source>
        <dbReference type="EMBL" id="MBK8524494.1"/>
    </source>
</evidence>
<dbReference type="AlphaFoldDB" id="A0A9D7K144"/>
<gene>
    <name evidence="1" type="ORF">IPL58_10515</name>
</gene>